<comment type="caution">
    <text evidence="1">The sequence shown here is derived from an EMBL/GenBank/DDBJ whole genome shotgun (WGS) entry which is preliminary data.</text>
</comment>
<protein>
    <submittedName>
        <fullName evidence="1">Uncharacterized protein</fullName>
    </submittedName>
</protein>
<dbReference type="EMBL" id="VDMD01000002">
    <property type="protein sequence ID" value="TRM67999.1"/>
    <property type="molecule type" value="Genomic_DNA"/>
</dbReference>
<proteinExistence type="predicted"/>
<evidence type="ECO:0000313" key="1">
    <source>
        <dbReference type="EMBL" id="TRM67999.1"/>
    </source>
</evidence>
<dbReference type="Proteomes" id="UP000320762">
    <property type="component" value="Unassembled WGS sequence"/>
</dbReference>
<evidence type="ECO:0000313" key="2">
    <source>
        <dbReference type="Proteomes" id="UP000320762"/>
    </source>
</evidence>
<sequence length="162" mass="16808">MAVPSPYPVTAGVEACAGSACGERPYQYLQDLAGFGWPADASGAGMKHTALLPECEIAPAYNLHISSTISFWAPCNVDTLQSDALPPVLIAAECFAGKTVPKLIDLASGTSSVSPPPVSAVGSQHARCGANTRAADVHGACAPPCAVFAMRQYPRPARRIVW</sequence>
<dbReference type="AlphaFoldDB" id="A0A550CT87"/>
<gene>
    <name evidence="1" type="ORF">BD626DRAFT_564874</name>
</gene>
<name>A0A550CT87_9AGAR</name>
<reference evidence="1 2" key="1">
    <citation type="journal article" date="2019" name="New Phytol.">
        <title>Comparative genomics reveals unique wood-decay strategies and fruiting body development in the Schizophyllaceae.</title>
        <authorList>
            <person name="Almasi E."/>
            <person name="Sahu N."/>
            <person name="Krizsan K."/>
            <person name="Balint B."/>
            <person name="Kovacs G.M."/>
            <person name="Kiss B."/>
            <person name="Cseklye J."/>
            <person name="Drula E."/>
            <person name="Henrissat B."/>
            <person name="Nagy I."/>
            <person name="Chovatia M."/>
            <person name="Adam C."/>
            <person name="LaButti K."/>
            <person name="Lipzen A."/>
            <person name="Riley R."/>
            <person name="Grigoriev I.V."/>
            <person name="Nagy L.G."/>
        </authorList>
    </citation>
    <scope>NUCLEOTIDE SEQUENCE [LARGE SCALE GENOMIC DNA]</scope>
    <source>
        <strain evidence="1 2">NL-1724</strain>
    </source>
</reference>
<organism evidence="1 2">
    <name type="scientific">Schizophyllum amplum</name>
    <dbReference type="NCBI Taxonomy" id="97359"/>
    <lineage>
        <taxon>Eukaryota</taxon>
        <taxon>Fungi</taxon>
        <taxon>Dikarya</taxon>
        <taxon>Basidiomycota</taxon>
        <taxon>Agaricomycotina</taxon>
        <taxon>Agaricomycetes</taxon>
        <taxon>Agaricomycetidae</taxon>
        <taxon>Agaricales</taxon>
        <taxon>Schizophyllaceae</taxon>
        <taxon>Schizophyllum</taxon>
    </lineage>
</organism>
<accession>A0A550CT87</accession>
<keyword evidence="2" id="KW-1185">Reference proteome</keyword>